<reference evidence="2 3" key="1">
    <citation type="submission" date="2015-01" db="EMBL/GenBank/DDBJ databases">
        <authorList>
            <person name="Aslett A.Martin."/>
            <person name="De Silva Nishadi"/>
        </authorList>
    </citation>
    <scope>NUCLEOTIDE SEQUENCE [LARGE SCALE GENOMIC DNA]</scope>
    <source>
        <strain evidence="2 3">R28058</strain>
    </source>
</reference>
<dbReference type="CDD" id="cd00009">
    <property type="entry name" value="AAA"/>
    <property type="match status" value="1"/>
</dbReference>
<dbReference type="Pfam" id="PF01695">
    <property type="entry name" value="IstB_IS21"/>
    <property type="match status" value="1"/>
</dbReference>
<dbReference type="PANTHER" id="PTHR30050:SF10">
    <property type="entry name" value="PHAGE-LIKE ELEMENT PBSX PROTEIN XKDC"/>
    <property type="match status" value="1"/>
</dbReference>
<dbReference type="InterPro" id="IPR003593">
    <property type="entry name" value="AAA+_ATPase"/>
</dbReference>
<dbReference type="EMBL" id="CEKZ01000003">
    <property type="protein sequence ID" value="CEQ02929.1"/>
    <property type="molecule type" value="Genomic_DNA"/>
</dbReference>
<dbReference type="Gene3D" id="3.40.50.300">
    <property type="entry name" value="P-loop containing nucleotide triphosphate hydrolases"/>
    <property type="match status" value="1"/>
</dbReference>
<dbReference type="SUPFAM" id="SSF52540">
    <property type="entry name" value="P-loop containing nucleoside triphosphate hydrolases"/>
    <property type="match status" value="1"/>
</dbReference>
<accession>A0A0C7R443</accession>
<evidence type="ECO:0000259" key="1">
    <source>
        <dbReference type="SMART" id="SM00382"/>
    </source>
</evidence>
<protein>
    <submittedName>
        <fullName evidence="2">DNA replication protein DnaC</fullName>
    </submittedName>
</protein>
<dbReference type="SMART" id="SM00382">
    <property type="entry name" value="AAA"/>
    <property type="match status" value="1"/>
</dbReference>
<feature type="domain" description="AAA+ ATPase" evidence="1">
    <location>
        <begin position="85"/>
        <end position="214"/>
    </location>
</feature>
<gene>
    <name evidence="2" type="primary">dnaC_1</name>
    <name evidence="2" type="ORF">R28058_06621</name>
</gene>
<name>A0A0C7R443_PARSO</name>
<evidence type="ECO:0000313" key="2">
    <source>
        <dbReference type="EMBL" id="CEQ02929.1"/>
    </source>
</evidence>
<dbReference type="GO" id="GO:0006260">
    <property type="term" value="P:DNA replication"/>
    <property type="evidence" value="ECO:0007669"/>
    <property type="project" value="TreeGrafter"/>
</dbReference>
<dbReference type="InterPro" id="IPR027417">
    <property type="entry name" value="P-loop_NTPase"/>
</dbReference>
<dbReference type="AlphaFoldDB" id="A0A0C7R443"/>
<sequence>MKKIQSYNCDKCRDLTFILDGDVAVSCDCRSLRQTESILKLSGISEEFRKKTFDSFNYAYDIQTIDAYSKASGYYSSFLDIRSSRKNSIMFLGQVGSGKTHLSLAIANKLMDDGFGVLYMPYRDVITRIKQNVMNGEEYERIVNRYKNAKVLLIDDLFKGSISKSDVNIVFEIVNFRYFNNLPMIVSCEKGVDELLDIDEAIGSRLIEMSKDYLVEMKGRKLNFRIYSK</sequence>
<dbReference type="Proteomes" id="UP000049127">
    <property type="component" value="Unassembled WGS sequence"/>
</dbReference>
<dbReference type="GO" id="GO:0005524">
    <property type="term" value="F:ATP binding"/>
    <property type="evidence" value="ECO:0007669"/>
    <property type="project" value="InterPro"/>
</dbReference>
<proteinExistence type="predicted"/>
<dbReference type="PANTHER" id="PTHR30050">
    <property type="entry name" value="CHROMOSOMAL REPLICATION INITIATOR PROTEIN DNAA"/>
    <property type="match status" value="1"/>
</dbReference>
<evidence type="ECO:0000313" key="3">
    <source>
        <dbReference type="Proteomes" id="UP000049127"/>
    </source>
</evidence>
<dbReference type="InterPro" id="IPR002611">
    <property type="entry name" value="IstB_ATP-bd"/>
</dbReference>
<organism evidence="2 3">
    <name type="scientific">Paraclostridium sordellii</name>
    <name type="common">Clostridium sordellii</name>
    <dbReference type="NCBI Taxonomy" id="1505"/>
    <lineage>
        <taxon>Bacteria</taxon>
        <taxon>Bacillati</taxon>
        <taxon>Bacillota</taxon>
        <taxon>Clostridia</taxon>
        <taxon>Peptostreptococcales</taxon>
        <taxon>Peptostreptococcaceae</taxon>
        <taxon>Paraclostridium</taxon>
    </lineage>
</organism>